<dbReference type="Pfam" id="PF13400">
    <property type="entry name" value="Tad"/>
    <property type="match status" value="1"/>
</dbReference>
<organism evidence="4 5">
    <name type="scientific">Rubrimonas cliftonensis</name>
    <dbReference type="NCBI Taxonomy" id="89524"/>
    <lineage>
        <taxon>Bacteria</taxon>
        <taxon>Pseudomonadati</taxon>
        <taxon>Pseudomonadota</taxon>
        <taxon>Alphaproteobacteria</taxon>
        <taxon>Rhodobacterales</taxon>
        <taxon>Paracoccaceae</taxon>
        <taxon>Rubrimonas</taxon>
    </lineage>
</organism>
<feature type="region of interest" description="Disordered" evidence="1">
    <location>
        <begin position="332"/>
        <end position="365"/>
    </location>
</feature>
<keyword evidence="5" id="KW-1185">Reference proteome</keyword>
<dbReference type="STRING" id="89524.SAMN05444370_10791"/>
<feature type="compositionally biased region" description="Basic and acidic residues" evidence="1">
    <location>
        <begin position="346"/>
        <end position="364"/>
    </location>
</feature>
<evidence type="ECO:0000313" key="5">
    <source>
        <dbReference type="Proteomes" id="UP000198703"/>
    </source>
</evidence>
<gene>
    <name evidence="4" type="ORF">SAMN05444370_10791</name>
</gene>
<sequence>MTGRTWSGGAQSGGAQSGGAQSGGAGNAPAPAGPRGLRRLLAAREGAVAVIAAASIGLTGLIAAMVTDMTRVEVTRLRLQGAADAAALAAAREVSLEEADLKALARMVFDASLDGGVGGVAVANFGVVVEPATKGLTETVRVTVDADIGLAALRLLSYLGGDDVQKVHVDAAASRTALSIEVALALDNTGSMTGARIAELRVAARLLAETLFAGEDASPNLHVGVVNYSASMNIGRQHAGWLDAPLADVDAAYAPSTWKGCVRARSAALGETDDPPGPGAMFTPLLWPSSVVDDDPITFDQYLQSNPAHRNMWPPEAYFDAALAALAAGDGDGDGNSGSGGSDGLGKCDEDNKSQGDGSGKKECPAPTCSYLVQGNAGSYIAKGPAIGAWCPADPSDFDPFIDERQTRGNDGYGPNLGCPAPSTPLTSSRAAVMAAIDGDAAAGVERVDAWSRGGTYGNVGLAWAWRMVSPRWTGLWRDASGVAAPDMPRPYDTPYHHKIIVMMTDGQNGHYQTDMTAYGRPDEVLAKSQIDPSMLRLCSSIKAAGVILYTITFGNVGDATRATYGSCASDPETDTRIAGQKYFDAPSGAALSDAFGAIGGQLQALRLVP</sequence>
<dbReference type="InterPro" id="IPR028087">
    <property type="entry name" value="Tad_N"/>
</dbReference>
<name>A0A1H4CIC1_9RHOB</name>
<dbReference type="EMBL" id="FNQM01000007">
    <property type="protein sequence ID" value="SEA60176.1"/>
    <property type="molecule type" value="Genomic_DNA"/>
</dbReference>
<feature type="compositionally biased region" description="Gly residues" evidence="1">
    <location>
        <begin position="10"/>
        <end position="26"/>
    </location>
</feature>
<feature type="region of interest" description="Disordered" evidence="1">
    <location>
        <begin position="1"/>
        <end position="31"/>
    </location>
</feature>
<dbReference type="InterPro" id="IPR036465">
    <property type="entry name" value="vWFA_dom_sf"/>
</dbReference>
<evidence type="ECO:0000313" key="4">
    <source>
        <dbReference type="EMBL" id="SEA60176.1"/>
    </source>
</evidence>
<protein>
    <submittedName>
        <fullName evidence="4">Putative Flp pilus-assembly TadE/G-like</fullName>
    </submittedName>
</protein>
<dbReference type="Proteomes" id="UP000198703">
    <property type="component" value="Unassembled WGS sequence"/>
</dbReference>
<evidence type="ECO:0000256" key="2">
    <source>
        <dbReference type="SAM" id="Phobius"/>
    </source>
</evidence>
<dbReference type="OrthoDB" id="7522752at2"/>
<proteinExistence type="predicted"/>
<feature type="compositionally biased region" description="Gly residues" evidence="1">
    <location>
        <begin position="334"/>
        <end position="344"/>
    </location>
</feature>
<reference evidence="4 5" key="1">
    <citation type="submission" date="2016-10" db="EMBL/GenBank/DDBJ databases">
        <authorList>
            <person name="de Groot N.N."/>
        </authorList>
    </citation>
    <scope>NUCLEOTIDE SEQUENCE [LARGE SCALE GENOMIC DNA]</scope>
    <source>
        <strain evidence="4 5">DSM 15345</strain>
    </source>
</reference>
<keyword evidence="2" id="KW-0472">Membrane</keyword>
<keyword evidence="2" id="KW-0812">Transmembrane</keyword>
<dbReference type="Gene3D" id="3.40.50.410">
    <property type="entry name" value="von Willebrand factor, type A domain"/>
    <property type="match status" value="1"/>
</dbReference>
<feature type="transmembrane region" description="Helical" evidence="2">
    <location>
        <begin position="47"/>
        <end position="66"/>
    </location>
</feature>
<evidence type="ECO:0000256" key="1">
    <source>
        <dbReference type="SAM" id="MobiDB-lite"/>
    </source>
</evidence>
<dbReference type="RefSeq" id="WP_093254036.1">
    <property type="nucleotide sequence ID" value="NZ_FNQM01000007.1"/>
</dbReference>
<dbReference type="SUPFAM" id="SSF53300">
    <property type="entry name" value="vWA-like"/>
    <property type="match status" value="1"/>
</dbReference>
<keyword evidence="2" id="KW-1133">Transmembrane helix</keyword>
<evidence type="ECO:0000259" key="3">
    <source>
        <dbReference type="Pfam" id="PF13400"/>
    </source>
</evidence>
<dbReference type="AlphaFoldDB" id="A0A1H4CIC1"/>
<feature type="domain" description="Putative Flp pilus-assembly TadG-like N-terminal" evidence="3">
    <location>
        <begin position="46"/>
        <end position="92"/>
    </location>
</feature>
<accession>A0A1H4CIC1</accession>